<dbReference type="AlphaFoldDB" id="A0A4R5KMK5"/>
<evidence type="ECO:0000313" key="1">
    <source>
        <dbReference type="EMBL" id="TDF96853.1"/>
    </source>
</evidence>
<dbReference type="RefSeq" id="WP_133203902.1">
    <property type="nucleotide sequence ID" value="NZ_SMRU01000009.1"/>
</dbReference>
<dbReference type="Proteomes" id="UP000295511">
    <property type="component" value="Unassembled WGS sequence"/>
</dbReference>
<organism evidence="1 2">
    <name type="scientific">Arthrobacter terricola</name>
    <dbReference type="NCBI Taxonomy" id="2547396"/>
    <lineage>
        <taxon>Bacteria</taxon>
        <taxon>Bacillati</taxon>
        <taxon>Actinomycetota</taxon>
        <taxon>Actinomycetes</taxon>
        <taxon>Micrococcales</taxon>
        <taxon>Micrococcaceae</taxon>
        <taxon>Arthrobacter</taxon>
    </lineage>
</organism>
<sequence>MTSQVIERWGSLSATGIGVEQVFGTPVLPTSNVPMTGNSLQMDPGLFFPKVQMGQRDLNIFPLYGQQKLSGSVSAPLFPSNGAELVVSAIGMDAAPGQGVVGSTPTNSTTMTSSSTAGATTILVAAVTGYVAGTTIVQIDTNTGTTKTSECRKVTTITGTTSPYTLTLDAALTYAHASASAVAAVVAPFTHTISQQNTLPSLTVEKNLGGYDSLQFAGCRINKLALACQSTNQEATVTADLIAQSAAVLDSPSPIAVVNENPFVFAEASLSLFGQTVAQAENFSMDIENGIKDTYTYGQAGPKFLTPVTRHISGKADVVFTSLDDATWGYYTQMANKVEGAVAWTLAHPNNGGTWTFNLPAIRLKTYTDAVPMDDVIKSSLAFEARLNLATSTTISATLVNSAYLGY</sequence>
<accession>A0A4R5KMK5</accession>
<dbReference type="InterPro" id="IPR044000">
    <property type="entry name" value="Phage_tube_2"/>
</dbReference>
<evidence type="ECO:0000313" key="2">
    <source>
        <dbReference type="Proteomes" id="UP000295511"/>
    </source>
</evidence>
<comment type="caution">
    <text evidence="1">The sequence shown here is derived from an EMBL/GenBank/DDBJ whole genome shotgun (WGS) entry which is preliminary data.</text>
</comment>
<protein>
    <submittedName>
        <fullName evidence="1">Uncharacterized protein</fullName>
    </submittedName>
</protein>
<dbReference type="EMBL" id="SMRU01000009">
    <property type="protein sequence ID" value="TDF96853.1"/>
    <property type="molecule type" value="Genomic_DNA"/>
</dbReference>
<dbReference type="Pfam" id="PF18906">
    <property type="entry name" value="Phage_tube_2"/>
    <property type="match status" value="1"/>
</dbReference>
<reference evidence="1 2" key="1">
    <citation type="submission" date="2019-03" db="EMBL/GenBank/DDBJ databases">
        <title>Whole genome sequence of Arthrobacter sp JH1-1.</title>
        <authorList>
            <person name="Trinh H.N."/>
        </authorList>
    </citation>
    <scope>NUCLEOTIDE SEQUENCE [LARGE SCALE GENOMIC DNA]</scope>
    <source>
        <strain evidence="1 2">JH1-1</strain>
    </source>
</reference>
<gene>
    <name evidence="1" type="ORF">E1809_09015</name>
</gene>
<proteinExistence type="predicted"/>
<name>A0A4R5KMK5_9MICC</name>
<keyword evidence="2" id="KW-1185">Reference proteome</keyword>